<dbReference type="GO" id="GO:0016757">
    <property type="term" value="F:glycosyltransferase activity"/>
    <property type="evidence" value="ECO:0007669"/>
    <property type="project" value="UniProtKB-KW"/>
</dbReference>
<dbReference type="PANTHER" id="PTHR46401:SF2">
    <property type="entry name" value="GLYCOSYLTRANSFERASE WBBK-RELATED"/>
    <property type="match status" value="1"/>
</dbReference>
<dbReference type="SUPFAM" id="SSF48208">
    <property type="entry name" value="Six-hairpin glycosidases"/>
    <property type="match status" value="1"/>
</dbReference>
<sequence>MIFQTGTAIFENRLYIYYDAADDKIAAASLNLNDLLNELKKNSMKTLQKIKSKIVFLSTYPPTQCGIATYTQDTIKGIMDVYGNSISCEICDLVKSPKENPTQAFTLNTTDKDDYVRVAEEINNDNLVKLVHIQHEFGLFGGNYGDHLLEFLNVIKKPVTFTFHSVIQNPNPELKTFVKLLLSYSNSVFVMTNQSRDILIRDYDIQKEIITCVPHGTHVVVYETPEQAKRKFGFEDKKVLATFGLLGEGKNIETGLQALAKIVEKEPNVLYLIIGRTHPNLIVDGVDQYREKLEALVDELNLHENVRFINKYLDTNELLNYLQAADIYLFTSKDPNQAVSGTFSYAMSCACPLVASKIPHTVEVLTSDCGILVDIGNVDQFAQATLKLLSDDHLREEMGKNAFAKTRASSWENVAITHMNTYKTLIENETAIEFDYPEVQLAHIKKMTTELGIVQFCKISIPDLSTGYTLDDNARALVALGMHYKLTGDKDDLPYILIYVDFIERCQKPDGSFINYVDEHNREHIEQNAEVNLEDSNARGIWALGSVVALKDILPENIVHKASECFLKSLPWAETIQSPRSIGFATKGLYLYNSVIPNLYVSAIINKLNAKLVSNYEIHATKDWKWFENYLTYGNGILPESMLYAYLVTNKPIYKKIALESLDFLLSKMYTKKGFKVISNKGWYHKNEQPQEYGEQPIDVSYIIQTLNGFYNAFKNPLYKDHMKTAFNWFLGKNHLNQIMYNPVSGGGYDGLEKENVNLNQGAESTVCYLTARLIMENFKEAECKVIDLVKTKADMIINS</sequence>
<evidence type="ECO:0000313" key="4">
    <source>
        <dbReference type="Proteomes" id="UP001485226"/>
    </source>
</evidence>
<comment type="caution">
    <text evidence="3">The sequence shown here is derived from an EMBL/GenBank/DDBJ whole genome shotgun (WGS) entry which is preliminary data.</text>
</comment>
<dbReference type="InterPro" id="IPR023296">
    <property type="entry name" value="Glyco_hydro_beta-prop_sf"/>
</dbReference>
<gene>
    <name evidence="3" type="ORF">AAEO57_16310</name>
</gene>
<dbReference type="InterPro" id="IPR008930">
    <property type="entry name" value="Terpenoid_cyclase/PrenylTrfase"/>
</dbReference>
<keyword evidence="3" id="KW-0328">Glycosyltransferase</keyword>
<reference evidence="3 4" key="1">
    <citation type="submission" date="2024-04" db="EMBL/GenBank/DDBJ databases">
        <title>Flavobacterium sp. DGU38 16S ribosomal RNA gene Genome sequencing and assembly.</title>
        <authorList>
            <person name="Park S."/>
        </authorList>
    </citation>
    <scope>NUCLEOTIDE SEQUENCE [LARGE SCALE GENOMIC DNA]</scope>
    <source>
        <strain evidence="3 4">DGU38</strain>
    </source>
</reference>
<dbReference type="EC" id="2.4.-.-" evidence="3"/>
<dbReference type="InterPro" id="IPR001296">
    <property type="entry name" value="Glyco_trans_1"/>
</dbReference>
<dbReference type="EMBL" id="JBBYHS010000018">
    <property type="protein sequence ID" value="MEL1255355.1"/>
    <property type="molecule type" value="Genomic_DNA"/>
</dbReference>
<evidence type="ECO:0000259" key="2">
    <source>
        <dbReference type="Pfam" id="PF00534"/>
    </source>
</evidence>
<keyword evidence="4" id="KW-1185">Reference proteome</keyword>
<evidence type="ECO:0000256" key="1">
    <source>
        <dbReference type="ARBA" id="ARBA00022679"/>
    </source>
</evidence>
<protein>
    <submittedName>
        <fullName evidence="3">Glycosyltransferase</fullName>
        <ecNumber evidence="3">2.4.-.-</ecNumber>
    </submittedName>
</protein>
<dbReference type="InterPro" id="IPR008928">
    <property type="entry name" value="6-hairpin_glycosidase_sf"/>
</dbReference>
<accession>A0ABU9IT78</accession>
<proteinExistence type="predicted"/>
<organism evidence="3 4">
    <name type="scientific">Flavobacterium calami</name>
    <dbReference type="NCBI Taxonomy" id="3139144"/>
    <lineage>
        <taxon>Bacteria</taxon>
        <taxon>Pseudomonadati</taxon>
        <taxon>Bacteroidota</taxon>
        <taxon>Flavobacteriia</taxon>
        <taxon>Flavobacteriales</taxon>
        <taxon>Flavobacteriaceae</taxon>
        <taxon>Flavobacterium</taxon>
    </lineage>
</organism>
<evidence type="ECO:0000313" key="3">
    <source>
        <dbReference type="EMBL" id="MEL1255355.1"/>
    </source>
</evidence>
<dbReference type="Gene3D" id="2.115.10.20">
    <property type="entry name" value="Glycosyl hydrolase domain, family 43"/>
    <property type="match status" value="1"/>
</dbReference>
<dbReference type="Proteomes" id="UP001485226">
    <property type="component" value="Unassembled WGS sequence"/>
</dbReference>
<dbReference type="Gene3D" id="3.40.50.2000">
    <property type="entry name" value="Glycogen Phosphorylase B"/>
    <property type="match status" value="2"/>
</dbReference>
<dbReference type="SUPFAM" id="SSF48239">
    <property type="entry name" value="Terpenoid cyclases/Protein prenyltransferases"/>
    <property type="match status" value="1"/>
</dbReference>
<feature type="domain" description="Glycosyl transferase family 1" evidence="2">
    <location>
        <begin position="228"/>
        <end position="402"/>
    </location>
</feature>
<dbReference type="PANTHER" id="PTHR46401">
    <property type="entry name" value="GLYCOSYLTRANSFERASE WBBK-RELATED"/>
    <property type="match status" value="1"/>
</dbReference>
<name>A0ABU9IT78_9FLAO</name>
<dbReference type="RefSeq" id="WP_341694098.1">
    <property type="nucleotide sequence ID" value="NZ_JBBYHS010000018.1"/>
</dbReference>
<keyword evidence="1 3" id="KW-0808">Transferase</keyword>
<dbReference type="Pfam" id="PF00534">
    <property type="entry name" value="Glycos_transf_1"/>
    <property type="match status" value="1"/>
</dbReference>
<dbReference type="SUPFAM" id="SSF53756">
    <property type="entry name" value="UDP-Glycosyltransferase/glycogen phosphorylase"/>
    <property type="match status" value="1"/>
</dbReference>